<evidence type="ECO:0000259" key="2">
    <source>
        <dbReference type="SMART" id="SM00703"/>
    </source>
</evidence>
<dbReference type="InterPro" id="IPR052728">
    <property type="entry name" value="O2_lipid_transport_reg"/>
</dbReference>
<feature type="transmembrane region" description="Helical" evidence="1">
    <location>
        <begin position="486"/>
        <end position="503"/>
    </location>
</feature>
<dbReference type="Pfam" id="PF01757">
    <property type="entry name" value="Acyl_transf_3"/>
    <property type="match status" value="1"/>
</dbReference>
<keyword evidence="1" id="KW-0812">Transmembrane</keyword>
<protein>
    <recommendedName>
        <fullName evidence="2">Nose resistant-to-fluoxetine protein N-terminal domain-containing protein</fullName>
    </recommendedName>
</protein>
<dbReference type="SMART" id="SM00703">
    <property type="entry name" value="NRF"/>
    <property type="match status" value="1"/>
</dbReference>
<feature type="transmembrane region" description="Helical" evidence="1">
    <location>
        <begin position="632"/>
        <end position="654"/>
    </location>
</feature>
<dbReference type="Pfam" id="PF20146">
    <property type="entry name" value="NRF"/>
    <property type="match status" value="1"/>
</dbReference>
<accession>A0A182QHJ2</accession>
<feature type="transmembrane region" description="Helical" evidence="1">
    <location>
        <begin position="349"/>
        <end position="368"/>
    </location>
</feature>
<feature type="transmembrane region" description="Helical" evidence="1">
    <location>
        <begin position="601"/>
        <end position="620"/>
    </location>
</feature>
<proteinExistence type="predicted"/>
<organism evidence="3 4">
    <name type="scientific">Anopheles farauti</name>
    <dbReference type="NCBI Taxonomy" id="69004"/>
    <lineage>
        <taxon>Eukaryota</taxon>
        <taxon>Metazoa</taxon>
        <taxon>Ecdysozoa</taxon>
        <taxon>Arthropoda</taxon>
        <taxon>Hexapoda</taxon>
        <taxon>Insecta</taxon>
        <taxon>Pterygota</taxon>
        <taxon>Neoptera</taxon>
        <taxon>Endopterygota</taxon>
        <taxon>Diptera</taxon>
        <taxon>Nematocera</taxon>
        <taxon>Culicoidea</taxon>
        <taxon>Culicidae</taxon>
        <taxon>Anophelinae</taxon>
        <taxon>Anopheles</taxon>
    </lineage>
</organism>
<feature type="transmembrane region" description="Helical" evidence="1">
    <location>
        <begin position="440"/>
        <end position="461"/>
    </location>
</feature>
<dbReference type="VEuPathDB" id="VectorBase:AFAF010299"/>
<feature type="transmembrane region" description="Helical" evidence="1">
    <location>
        <begin position="515"/>
        <end position="535"/>
    </location>
</feature>
<reference evidence="4" key="1">
    <citation type="submission" date="2014-01" db="EMBL/GenBank/DDBJ databases">
        <title>The Genome Sequence of Anopheles farauti FAR1 (V2).</title>
        <authorList>
            <consortium name="The Broad Institute Genomics Platform"/>
            <person name="Neafsey D.E."/>
            <person name="Besansky N."/>
            <person name="Howell P."/>
            <person name="Walton C."/>
            <person name="Young S.K."/>
            <person name="Zeng Q."/>
            <person name="Gargeya S."/>
            <person name="Fitzgerald M."/>
            <person name="Haas B."/>
            <person name="Abouelleil A."/>
            <person name="Allen A.W."/>
            <person name="Alvarado L."/>
            <person name="Arachchi H.M."/>
            <person name="Berlin A.M."/>
            <person name="Chapman S.B."/>
            <person name="Gainer-Dewar J."/>
            <person name="Goldberg J."/>
            <person name="Griggs A."/>
            <person name="Gujja S."/>
            <person name="Hansen M."/>
            <person name="Howarth C."/>
            <person name="Imamovic A."/>
            <person name="Ireland A."/>
            <person name="Larimer J."/>
            <person name="McCowan C."/>
            <person name="Murphy C."/>
            <person name="Pearson M."/>
            <person name="Poon T.W."/>
            <person name="Priest M."/>
            <person name="Roberts A."/>
            <person name="Saif S."/>
            <person name="Shea T."/>
            <person name="Sisk P."/>
            <person name="Sykes S."/>
            <person name="Wortman J."/>
            <person name="Nusbaum C."/>
            <person name="Birren B."/>
        </authorList>
    </citation>
    <scope>NUCLEOTIDE SEQUENCE [LARGE SCALE GENOMIC DNA]</scope>
    <source>
        <strain evidence="4">FAR1</strain>
    </source>
</reference>
<dbReference type="InterPro" id="IPR002656">
    <property type="entry name" value="Acyl_transf_3_dom"/>
</dbReference>
<feature type="transmembrane region" description="Helical" evidence="1">
    <location>
        <begin position="199"/>
        <end position="224"/>
    </location>
</feature>
<dbReference type="PANTHER" id="PTHR11161:SF0">
    <property type="entry name" value="O-ACYLTRANSFERASE LIKE PROTEIN"/>
    <property type="match status" value="1"/>
</dbReference>
<dbReference type="EMBL" id="AXCN02000090">
    <property type="status" value="NOT_ANNOTATED_CDS"/>
    <property type="molecule type" value="Genomic_DNA"/>
</dbReference>
<keyword evidence="4" id="KW-1185">Reference proteome</keyword>
<keyword evidence="1" id="KW-1133">Transmembrane helix</keyword>
<name>A0A182QHJ2_9DIPT</name>
<feature type="transmembrane region" description="Helical" evidence="1">
    <location>
        <begin position="561"/>
        <end position="581"/>
    </location>
</feature>
<keyword evidence="1" id="KW-0472">Membrane</keyword>
<sequence length="668" mass="75794">MTLLLERAANGRLRFALGVSFVLCYFLVPSVDAQFQIINQIPLGLLTHLKQVPHVWNATSASEQACLNQLATFGSSFDAGEPWALSMFDSWGKNPAGILFGNVFAFGNFDQCRRLSHQGSLTKIDGQHCTLYVDLSRTGVPAPAPLQYGVCMPDTCEPTFVAQLTNAYFATNQMLVVNGPMLDMFCYRDEERSFSAETIVAIVLFSVYGVLLLMATVVELFFVYQKQDAPGYVKRFSFYTNLGHVYRIVPRAEGGGKDGMLECVNGIRALSMLWIIVNHVHDSAYGIPTINIPVRQEYAESYFGVLFHRLGGKAVDIFLMLSGMLVSMKMLRELEKNKRLNVWELWLHRIIRITPAYAALILFGIAFVDVVGEGVLHKLVAEELLSACHKSWWSALLYVQNYVHYESMCFVHTWYLSVDMQLYIVSPLLIYLLWRYGKRFIPAIVVLALLSISCVFATFMVNEYRLNRSAPRGDGLMPRKTYHPTHARMSVWLFGVLFGYLLHRTRGARVKLSKPWQALGWLVTLAILIVTGYSLKQLYIGDYTRIAPVADAFYESLHRSFWAFAVMWVIFVCINQQGGIVDRFLGCPLWQPLSRLSYSMYLVHIAIQAITLTQAIRFPVEFTVVNVFYTSFGLISLSAVVGTVWCVAFEYPFFGLERYIFKRKQASD</sequence>
<dbReference type="InterPro" id="IPR006621">
    <property type="entry name" value="Nose-resist-to-fluoxetine_N"/>
</dbReference>
<dbReference type="PANTHER" id="PTHR11161">
    <property type="entry name" value="O-ACYLTRANSFERASE"/>
    <property type="match status" value="1"/>
</dbReference>
<dbReference type="EnsemblMetazoa" id="AFAF010299-RA">
    <property type="protein sequence ID" value="AFAF010299-PA"/>
    <property type="gene ID" value="AFAF010299"/>
</dbReference>
<dbReference type="Proteomes" id="UP000075886">
    <property type="component" value="Unassembled WGS sequence"/>
</dbReference>
<dbReference type="AlphaFoldDB" id="A0A182QHJ2"/>
<evidence type="ECO:0000313" key="3">
    <source>
        <dbReference type="EnsemblMetazoa" id="AFAF010299-PA"/>
    </source>
</evidence>
<feature type="transmembrane region" description="Helical" evidence="1">
    <location>
        <begin position="414"/>
        <end position="433"/>
    </location>
</feature>
<evidence type="ECO:0000313" key="4">
    <source>
        <dbReference type="Proteomes" id="UP000075886"/>
    </source>
</evidence>
<reference evidence="3" key="2">
    <citation type="submission" date="2020-05" db="UniProtKB">
        <authorList>
            <consortium name="EnsemblMetazoa"/>
        </authorList>
    </citation>
    <scope>IDENTIFICATION</scope>
    <source>
        <strain evidence="3">FAR1</strain>
    </source>
</reference>
<evidence type="ECO:0000256" key="1">
    <source>
        <dbReference type="SAM" id="Phobius"/>
    </source>
</evidence>
<feature type="domain" description="Nose resistant-to-fluoxetine protein N-terminal" evidence="2">
    <location>
        <begin position="63"/>
        <end position="188"/>
    </location>
</feature>
<dbReference type="GO" id="GO:0016747">
    <property type="term" value="F:acyltransferase activity, transferring groups other than amino-acyl groups"/>
    <property type="evidence" value="ECO:0007669"/>
    <property type="project" value="InterPro"/>
</dbReference>